<dbReference type="InterPro" id="IPR000182">
    <property type="entry name" value="GNAT_dom"/>
</dbReference>
<evidence type="ECO:0000259" key="1">
    <source>
        <dbReference type="PROSITE" id="PS51186"/>
    </source>
</evidence>
<organism evidence="2 3">
    <name type="scientific">Pseudoalteromonas rubra</name>
    <dbReference type="NCBI Taxonomy" id="43658"/>
    <lineage>
        <taxon>Bacteria</taxon>
        <taxon>Pseudomonadati</taxon>
        <taxon>Pseudomonadota</taxon>
        <taxon>Gammaproteobacteria</taxon>
        <taxon>Alteromonadales</taxon>
        <taxon>Pseudoalteromonadaceae</taxon>
        <taxon>Pseudoalteromonas</taxon>
    </lineage>
</organism>
<sequence length="158" mass="18033">MLTPVTSHNQTIYHNLAQAYEAEFSPLTDKSPGPDGVFALDTLLDDNVRGYLCYVNKTPVGLAAIAQHQEREFEVCEFYIVPRFRKAGLGARFARAIWANSPGLWTIKQIAGADYATQFWRRAIAQAGIEEMEEDTYHDPYWGTVMRQRFRYDMSSSN</sequence>
<dbReference type="PROSITE" id="PS51186">
    <property type="entry name" value="GNAT"/>
    <property type="match status" value="1"/>
</dbReference>
<dbReference type="RefSeq" id="WP_138545061.1">
    <property type="nucleotide sequence ID" value="NZ_PNCJ01000016.1"/>
</dbReference>
<dbReference type="GO" id="GO:0016747">
    <property type="term" value="F:acyltransferase activity, transferring groups other than amino-acyl groups"/>
    <property type="evidence" value="ECO:0007669"/>
    <property type="project" value="InterPro"/>
</dbReference>
<gene>
    <name evidence="2" type="ORF">CWB98_11860</name>
</gene>
<dbReference type="OrthoDB" id="8479334at2"/>
<protein>
    <recommendedName>
        <fullName evidence="1">N-acetyltransferase domain-containing protein</fullName>
    </recommendedName>
</protein>
<dbReference type="SUPFAM" id="SSF55729">
    <property type="entry name" value="Acyl-CoA N-acyltransferases (Nat)"/>
    <property type="match status" value="1"/>
</dbReference>
<feature type="domain" description="N-acetyltransferase" evidence="1">
    <location>
        <begin position="11"/>
        <end position="151"/>
    </location>
</feature>
<name>A0A5S3WZR5_9GAMM</name>
<accession>A0A5S3WZR5</accession>
<dbReference type="EMBL" id="PNCJ01000016">
    <property type="protein sequence ID" value="TMP37004.1"/>
    <property type="molecule type" value="Genomic_DNA"/>
</dbReference>
<dbReference type="Pfam" id="PF00583">
    <property type="entry name" value="Acetyltransf_1"/>
    <property type="match status" value="1"/>
</dbReference>
<reference evidence="2 3" key="1">
    <citation type="submission" date="2018-01" db="EMBL/GenBank/DDBJ databases">
        <authorList>
            <person name="Paulsen S."/>
            <person name="Gram L.K."/>
        </authorList>
    </citation>
    <scope>NUCLEOTIDE SEQUENCE [LARGE SCALE GENOMIC DNA]</scope>
    <source>
        <strain evidence="2 3">S2599</strain>
    </source>
</reference>
<evidence type="ECO:0000313" key="2">
    <source>
        <dbReference type="EMBL" id="TMP37004.1"/>
    </source>
</evidence>
<reference evidence="3" key="2">
    <citation type="submission" date="2019-06" db="EMBL/GenBank/DDBJ databases">
        <title>Co-occurence of chitin degradation, pigmentation and bioactivity in marine Pseudoalteromonas.</title>
        <authorList>
            <person name="Sonnenschein E.C."/>
            <person name="Bech P.K."/>
        </authorList>
    </citation>
    <scope>NUCLEOTIDE SEQUENCE [LARGE SCALE GENOMIC DNA]</scope>
    <source>
        <strain evidence="3">S2599</strain>
    </source>
</reference>
<dbReference type="Gene3D" id="3.40.630.30">
    <property type="match status" value="1"/>
</dbReference>
<dbReference type="AlphaFoldDB" id="A0A5S3WZR5"/>
<evidence type="ECO:0000313" key="3">
    <source>
        <dbReference type="Proteomes" id="UP000306719"/>
    </source>
</evidence>
<dbReference type="InterPro" id="IPR016181">
    <property type="entry name" value="Acyl_CoA_acyltransferase"/>
</dbReference>
<comment type="caution">
    <text evidence="2">The sequence shown here is derived from an EMBL/GenBank/DDBJ whole genome shotgun (WGS) entry which is preliminary data.</text>
</comment>
<dbReference type="Proteomes" id="UP000306719">
    <property type="component" value="Unassembled WGS sequence"/>
</dbReference>
<proteinExistence type="predicted"/>